<organism evidence="2 3">
    <name type="scientific">Streptomyces cynarae</name>
    <dbReference type="NCBI Taxonomy" id="2981134"/>
    <lineage>
        <taxon>Bacteria</taxon>
        <taxon>Bacillati</taxon>
        <taxon>Actinomycetota</taxon>
        <taxon>Actinomycetes</taxon>
        <taxon>Kitasatosporales</taxon>
        <taxon>Streptomycetaceae</taxon>
        <taxon>Streptomyces</taxon>
    </lineage>
</organism>
<protein>
    <submittedName>
        <fullName evidence="2">Uncharacterized protein</fullName>
    </submittedName>
</protein>
<gene>
    <name evidence="2" type="ORF">N8I84_34965</name>
</gene>
<dbReference type="Proteomes" id="UP001061298">
    <property type="component" value="Chromosome"/>
</dbReference>
<accession>A0ABY6EHA4</accession>
<keyword evidence="3" id="KW-1185">Reference proteome</keyword>
<name>A0ABY6EHA4_9ACTN</name>
<feature type="compositionally biased region" description="Acidic residues" evidence="1">
    <location>
        <begin position="36"/>
        <end position="49"/>
    </location>
</feature>
<evidence type="ECO:0000313" key="2">
    <source>
        <dbReference type="EMBL" id="UXY23323.1"/>
    </source>
</evidence>
<feature type="region of interest" description="Disordered" evidence="1">
    <location>
        <begin position="19"/>
        <end position="49"/>
    </location>
</feature>
<proteinExistence type="predicted"/>
<evidence type="ECO:0000256" key="1">
    <source>
        <dbReference type="SAM" id="MobiDB-lite"/>
    </source>
</evidence>
<evidence type="ECO:0000313" key="3">
    <source>
        <dbReference type="Proteomes" id="UP001061298"/>
    </source>
</evidence>
<reference evidence="2" key="1">
    <citation type="submission" date="2022-10" db="EMBL/GenBank/DDBJ databases">
        <authorList>
            <person name="Mo P."/>
        </authorList>
    </citation>
    <scope>NUCLEOTIDE SEQUENCE</scope>
    <source>
        <strain evidence="2">HUAS 13-4</strain>
    </source>
</reference>
<dbReference type="EMBL" id="CP106793">
    <property type="protein sequence ID" value="UXY23323.1"/>
    <property type="molecule type" value="Genomic_DNA"/>
</dbReference>
<sequence>MATLTVAKWENGLDLERARAVPAGKAGEPPLTTKDEAEDRTEDEAAEVT</sequence>
<dbReference type="RefSeq" id="WP_263233476.1">
    <property type="nucleotide sequence ID" value="NZ_CP106793.1"/>
</dbReference>